<keyword evidence="5" id="KW-1185">Reference proteome</keyword>
<dbReference type="KEGG" id="tao:THIAE_09395"/>
<dbReference type="PANTHER" id="PTHR30231:SF37">
    <property type="entry name" value="EXODEOXYRIBONUCLEASE 10"/>
    <property type="match status" value="1"/>
</dbReference>
<keyword evidence="2 4" id="KW-0269">Exonuclease</keyword>
<dbReference type="InterPro" id="IPR013520">
    <property type="entry name" value="Ribonucl_H"/>
</dbReference>
<dbReference type="InterPro" id="IPR036397">
    <property type="entry name" value="RNaseH_sf"/>
</dbReference>
<dbReference type="GO" id="GO:0045004">
    <property type="term" value="P:DNA replication proofreading"/>
    <property type="evidence" value="ECO:0007669"/>
    <property type="project" value="TreeGrafter"/>
</dbReference>
<dbReference type="GO" id="GO:0008408">
    <property type="term" value="F:3'-5' exonuclease activity"/>
    <property type="evidence" value="ECO:0007669"/>
    <property type="project" value="TreeGrafter"/>
</dbReference>
<evidence type="ECO:0000256" key="2">
    <source>
        <dbReference type="ARBA" id="ARBA00022839"/>
    </source>
</evidence>
<dbReference type="eggNOG" id="COG0847">
    <property type="taxonomic scope" value="Bacteria"/>
</dbReference>
<dbReference type="STRING" id="717772.THIAE_09395"/>
<dbReference type="EMBL" id="CP007030">
    <property type="protein sequence ID" value="AHF01945.1"/>
    <property type="molecule type" value="Genomic_DNA"/>
</dbReference>
<keyword evidence="2 4" id="KW-0378">Hydrolase</keyword>
<organism evidence="4 5">
    <name type="scientific">Thiomicrospira aerophila AL3</name>
    <dbReference type="NCBI Taxonomy" id="717772"/>
    <lineage>
        <taxon>Bacteria</taxon>
        <taxon>Pseudomonadati</taxon>
        <taxon>Pseudomonadota</taxon>
        <taxon>Gammaproteobacteria</taxon>
        <taxon>Thiotrichales</taxon>
        <taxon>Piscirickettsiaceae</taxon>
        <taxon>Thiomicrospira</taxon>
    </lineage>
</organism>
<dbReference type="AlphaFoldDB" id="W0DTK7"/>
<reference evidence="4 5" key="1">
    <citation type="submission" date="2013-12" db="EMBL/GenBank/DDBJ databases">
        <authorList>
            <consortium name="DOE Joint Genome Institute"/>
            <person name="Kappler U."/>
            <person name="Huntemann M."/>
            <person name="Han J."/>
            <person name="Chen A."/>
            <person name="Kyrpides N."/>
            <person name="Mavromatis K."/>
            <person name="Markowitz V."/>
            <person name="Palaniappan K."/>
            <person name="Ivanova N."/>
            <person name="Schaumberg A."/>
            <person name="Pati A."/>
            <person name="Liolios K."/>
            <person name="Nordberg H.P."/>
            <person name="Cantor M.N."/>
            <person name="Hua S.X."/>
            <person name="Woyke T."/>
        </authorList>
    </citation>
    <scope>NUCLEOTIDE SEQUENCE [LARGE SCALE GENOMIC DNA]</scope>
    <source>
        <strain evidence="5">AL2</strain>
    </source>
</reference>
<proteinExistence type="predicted"/>
<protein>
    <submittedName>
        <fullName evidence="4">Exonuclease</fullName>
    </submittedName>
</protein>
<gene>
    <name evidence="4" type="ORF">THIAE_09395</name>
</gene>
<keyword evidence="1" id="KW-0540">Nuclease</keyword>
<dbReference type="HOGENOM" id="CLU_773704_0_0_6"/>
<dbReference type="Proteomes" id="UP000005380">
    <property type="component" value="Chromosome"/>
</dbReference>
<evidence type="ECO:0000313" key="5">
    <source>
        <dbReference type="Proteomes" id="UP000005380"/>
    </source>
</evidence>
<dbReference type="InterPro" id="IPR012337">
    <property type="entry name" value="RNaseH-like_sf"/>
</dbReference>
<dbReference type="SUPFAM" id="SSF53098">
    <property type="entry name" value="Ribonuclease H-like"/>
    <property type="match status" value="1"/>
</dbReference>
<name>W0DTK7_9GAMM</name>
<dbReference type="Pfam" id="PF00929">
    <property type="entry name" value="RNase_T"/>
    <property type="match status" value="1"/>
</dbReference>
<dbReference type="Gene3D" id="3.30.420.10">
    <property type="entry name" value="Ribonuclease H-like superfamily/Ribonuclease H"/>
    <property type="match status" value="1"/>
</dbReference>
<accession>W0DTK7</accession>
<dbReference type="CDD" id="cd06127">
    <property type="entry name" value="DEDDh"/>
    <property type="match status" value="1"/>
</dbReference>
<evidence type="ECO:0000256" key="1">
    <source>
        <dbReference type="ARBA" id="ARBA00022722"/>
    </source>
</evidence>
<sequence>MNSAQLILIDKRNQPLKDYIVAVAASDGLDIKGVQVIASPAKGEKALLTAGLRIPPLEDFDFDTQKIAQHTLDQLLINEEVLSCDSFIAQASQDESICDNLRKSKHKLALAIEALISEFTQSSVTDLIRDNRNDALYKLKQQAKELKNKTILCLDIEATDISTNPEADIIQLSVCDLEGHEKLNQLYNPGYPIPPNEKHTITTEMVADAPKIEDCWPDIHALLQQADIILAYSTESDFSYLKNTAEKKQLPFELDYGKWLDVAEFSKELVGAMRWHSERMHWFWKTPKLTIAYERILNKPFPGDAHDALADARATAELMQGMLKLGANSDIKAKETPKADAKVSNNLFAMAFAKAKKK</sequence>
<dbReference type="InParanoid" id="W0DTK7"/>
<dbReference type="RefSeq" id="WP_006460806.1">
    <property type="nucleotide sequence ID" value="NZ_CP007030.1"/>
</dbReference>
<evidence type="ECO:0000313" key="4">
    <source>
        <dbReference type="EMBL" id="AHF01945.1"/>
    </source>
</evidence>
<dbReference type="GO" id="GO:0003676">
    <property type="term" value="F:nucleic acid binding"/>
    <property type="evidence" value="ECO:0007669"/>
    <property type="project" value="InterPro"/>
</dbReference>
<dbReference type="SMART" id="SM00479">
    <property type="entry name" value="EXOIII"/>
    <property type="match status" value="1"/>
</dbReference>
<evidence type="ECO:0000259" key="3">
    <source>
        <dbReference type="SMART" id="SM00479"/>
    </source>
</evidence>
<dbReference type="OrthoDB" id="6174272at2"/>
<dbReference type="PANTHER" id="PTHR30231">
    <property type="entry name" value="DNA POLYMERASE III SUBUNIT EPSILON"/>
    <property type="match status" value="1"/>
</dbReference>
<dbReference type="GO" id="GO:0005829">
    <property type="term" value="C:cytosol"/>
    <property type="evidence" value="ECO:0007669"/>
    <property type="project" value="TreeGrafter"/>
</dbReference>
<feature type="domain" description="Exonuclease" evidence="3">
    <location>
        <begin position="150"/>
        <end position="328"/>
    </location>
</feature>